<dbReference type="AlphaFoldDB" id="A0A3B1DAM4"/>
<dbReference type="EMBL" id="UOGI01000159">
    <property type="protein sequence ID" value="VAX33008.1"/>
    <property type="molecule type" value="Genomic_DNA"/>
</dbReference>
<proteinExistence type="predicted"/>
<name>A0A3B1DAM4_9ZZZZ</name>
<protein>
    <submittedName>
        <fullName evidence="1">Uncharacterized protein</fullName>
    </submittedName>
</protein>
<accession>A0A3B1DAM4</accession>
<organism evidence="1">
    <name type="scientific">hydrothermal vent metagenome</name>
    <dbReference type="NCBI Taxonomy" id="652676"/>
    <lineage>
        <taxon>unclassified sequences</taxon>
        <taxon>metagenomes</taxon>
        <taxon>ecological metagenomes</taxon>
    </lineage>
</organism>
<reference evidence="1" key="1">
    <citation type="submission" date="2018-06" db="EMBL/GenBank/DDBJ databases">
        <authorList>
            <person name="Zhirakovskaya E."/>
        </authorList>
    </citation>
    <scope>NUCLEOTIDE SEQUENCE</scope>
</reference>
<evidence type="ECO:0000313" key="1">
    <source>
        <dbReference type="EMBL" id="VAX33008.1"/>
    </source>
</evidence>
<sequence>MKKKHYIFLTLDGYTFQPDSMSIEPDIENLQVAGFASGVDSREAFQNLLKENEYLLKTNFDEVFCYQLDDNYRVSKEYFYISGDGKNDEI</sequence>
<gene>
    <name evidence="1" type="ORF">MNBD_NITROSPIRAE03-2058</name>
</gene>